<evidence type="ECO:0000313" key="2">
    <source>
        <dbReference type="Proteomes" id="UP001168694"/>
    </source>
</evidence>
<sequence>MNRINEEILNINKVICRNIDRFDATDRGLLSQNILSQLRNFVEHISLKAYSKGQDIENSYKNIEKANAYVKSRGNLKFLNKFHKLLQITSSHYTLNEENSERPEPN</sequence>
<reference evidence="1" key="1">
    <citation type="submission" date="2023-06" db="EMBL/GenBank/DDBJ databases">
        <title>Draft Genome Sequences of Representative Paenibacillus Polymyxa, Bacillus cereus, Fictibacillus sp., and Brevibacillus agri Strains Isolated from Amazonian Dark Earth.</title>
        <authorList>
            <person name="Pellegrinetti T.A."/>
            <person name="Cunha I.C.M."/>
            <person name="Chaves M.G."/>
            <person name="Freitas A.S."/>
            <person name="Silva A.V.R."/>
            <person name="Tsai S.M."/>
            <person name="Mendes L.W."/>
        </authorList>
    </citation>
    <scope>NUCLEOTIDE SEQUENCE</scope>
    <source>
        <strain evidence="1">CENA-BCM004</strain>
    </source>
</reference>
<accession>A0ABT8EAL2</accession>
<gene>
    <name evidence="1" type="ORF">QYF49_18265</name>
</gene>
<protein>
    <submittedName>
        <fullName evidence="1">Uncharacterized protein</fullName>
    </submittedName>
</protein>
<name>A0ABT8EAL2_9BACL</name>
<evidence type="ECO:0000313" key="1">
    <source>
        <dbReference type="EMBL" id="MDN4074922.1"/>
    </source>
</evidence>
<comment type="caution">
    <text evidence="1">The sequence shown here is derived from an EMBL/GenBank/DDBJ whole genome shotgun (WGS) entry which is preliminary data.</text>
</comment>
<proteinExistence type="predicted"/>
<dbReference type="RefSeq" id="WP_290401048.1">
    <property type="nucleotide sequence ID" value="NZ_JAUHLN010000004.1"/>
</dbReference>
<keyword evidence="2" id="KW-1185">Reference proteome</keyword>
<dbReference type="Proteomes" id="UP001168694">
    <property type="component" value="Unassembled WGS sequence"/>
</dbReference>
<organism evidence="1 2">
    <name type="scientific">Fictibacillus terranigra</name>
    <dbReference type="NCBI Taxonomy" id="3058424"/>
    <lineage>
        <taxon>Bacteria</taxon>
        <taxon>Bacillati</taxon>
        <taxon>Bacillota</taxon>
        <taxon>Bacilli</taxon>
        <taxon>Bacillales</taxon>
        <taxon>Fictibacillaceae</taxon>
        <taxon>Fictibacillus</taxon>
    </lineage>
</organism>
<dbReference type="EMBL" id="JAUHLN010000004">
    <property type="protein sequence ID" value="MDN4074922.1"/>
    <property type="molecule type" value="Genomic_DNA"/>
</dbReference>